<dbReference type="InterPro" id="IPR013149">
    <property type="entry name" value="ADH-like_C"/>
</dbReference>
<dbReference type="PANTHER" id="PTHR45348:SF2">
    <property type="entry name" value="ZINC-TYPE ALCOHOL DEHYDROGENASE-LIKE PROTEIN C2E1P3.01"/>
    <property type="match status" value="1"/>
</dbReference>
<dbReference type="InterPro" id="IPR047122">
    <property type="entry name" value="Trans-enoyl_RdTase-like"/>
</dbReference>
<dbReference type="AlphaFoldDB" id="K5W3Y6"/>
<sequence>MLESPSLSLAALLLSDSTVHSIPYLASHKMLVICIVIQFAKLSGFSPIIVTASKQNEAYLKSLGATHVIDRNIPLADLPASVKAVTKKPIKVSYDAISEPETQNATYDVLAPGGGGHCYVLPEAIDKDKIKSDKEITRPYGNVHAPSTRDIGRSLYAKLTGLIEAGDIKVWSYVHVVLTGTNLTLQPNNVEVLPNGLAGIPEGLEKLRKGVSALKLVARPQETI</sequence>
<protein>
    <recommendedName>
        <fullName evidence="1">Alcohol dehydrogenase-like C-terminal domain-containing protein</fullName>
    </recommendedName>
</protein>
<dbReference type="Gene3D" id="3.90.180.10">
    <property type="entry name" value="Medium-chain alcohol dehydrogenases, catalytic domain"/>
    <property type="match status" value="1"/>
</dbReference>
<organism evidence="2 3">
    <name type="scientific">Phanerochaete carnosa (strain HHB-10118-sp)</name>
    <name type="common">White-rot fungus</name>
    <name type="synonym">Peniophora carnosa</name>
    <dbReference type="NCBI Taxonomy" id="650164"/>
    <lineage>
        <taxon>Eukaryota</taxon>
        <taxon>Fungi</taxon>
        <taxon>Dikarya</taxon>
        <taxon>Basidiomycota</taxon>
        <taxon>Agaricomycotina</taxon>
        <taxon>Agaricomycetes</taxon>
        <taxon>Polyporales</taxon>
        <taxon>Phanerochaetaceae</taxon>
        <taxon>Phanerochaete</taxon>
    </lineage>
</organism>
<dbReference type="PANTHER" id="PTHR45348">
    <property type="entry name" value="HYPOTHETICAL OXIDOREDUCTASE (EUROFUNG)"/>
    <property type="match status" value="1"/>
</dbReference>
<dbReference type="Pfam" id="PF00107">
    <property type="entry name" value="ADH_zinc_N"/>
    <property type="match status" value="1"/>
</dbReference>
<accession>K5W3Y6</accession>
<evidence type="ECO:0000313" key="2">
    <source>
        <dbReference type="EMBL" id="EKM58608.1"/>
    </source>
</evidence>
<feature type="domain" description="Alcohol dehydrogenase-like C-terminal" evidence="1">
    <location>
        <begin position="35"/>
        <end position="114"/>
    </location>
</feature>
<dbReference type="GO" id="GO:0016651">
    <property type="term" value="F:oxidoreductase activity, acting on NAD(P)H"/>
    <property type="evidence" value="ECO:0007669"/>
    <property type="project" value="InterPro"/>
</dbReference>
<name>K5W3Y6_PHACS</name>
<dbReference type="HOGENOM" id="CLU_026673_16_5_1"/>
<dbReference type="Proteomes" id="UP000008370">
    <property type="component" value="Unassembled WGS sequence"/>
</dbReference>
<dbReference type="InterPro" id="IPR036291">
    <property type="entry name" value="NAD(P)-bd_dom_sf"/>
</dbReference>
<proteinExistence type="predicted"/>
<evidence type="ECO:0000313" key="3">
    <source>
        <dbReference type="Proteomes" id="UP000008370"/>
    </source>
</evidence>
<dbReference type="InParanoid" id="K5W3Y6"/>
<dbReference type="GeneID" id="18915661"/>
<dbReference type="EMBL" id="JH930470">
    <property type="protein sequence ID" value="EKM58608.1"/>
    <property type="molecule type" value="Genomic_DNA"/>
</dbReference>
<keyword evidence="3" id="KW-1185">Reference proteome</keyword>
<reference evidence="2 3" key="1">
    <citation type="journal article" date="2012" name="BMC Genomics">
        <title>Comparative genomics of the white-rot fungi, Phanerochaete carnosa and P. chrysosporium, to elucidate the genetic basis of the distinct wood types they colonize.</title>
        <authorList>
            <person name="Suzuki H."/>
            <person name="MacDonald J."/>
            <person name="Syed K."/>
            <person name="Salamov A."/>
            <person name="Hori C."/>
            <person name="Aerts A."/>
            <person name="Henrissat B."/>
            <person name="Wiebenga A."/>
            <person name="vanKuyk P.A."/>
            <person name="Barry K."/>
            <person name="Lindquist E."/>
            <person name="LaButti K."/>
            <person name="Lapidus A."/>
            <person name="Lucas S."/>
            <person name="Coutinho P."/>
            <person name="Gong Y."/>
            <person name="Samejima M."/>
            <person name="Mahadevan R."/>
            <person name="Abou-Zaid M."/>
            <person name="de Vries R.P."/>
            <person name="Igarashi K."/>
            <person name="Yadav J.S."/>
            <person name="Grigoriev I.V."/>
            <person name="Master E.R."/>
        </authorList>
    </citation>
    <scope>NUCLEOTIDE SEQUENCE [LARGE SCALE GENOMIC DNA]</scope>
    <source>
        <strain evidence="2 3">HHB-10118-sp</strain>
    </source>
</reference>
<dbReference type="KEGG" id="pco:PHACADRAFT_253070"/>
<gene>
    <name evidence="2" type="ORF">PHACADRAFT_253070</name>
</gene>
<dbReference type="RefSeq" id="XP_007393914.1">
    <property type="nucleotide sequence ID" value="XM_007393852.1"/>
</dbReference>
<evidence type="ECO:0000259" key="1">
    <source>
        <dbReference type="Pfam" id="PF00107"/>
    </source>
</evidence>
<dbReference type="OrthoDB" id="48317at2759"/>
<dbReference type="SUPFAM" id="SSF51735">
    <property type="entry name" value="NAD(P)-binding Rossmann-fold domains"/>
    <property type="match status" value="1"/>
</dbReference>
<dbReference type="Gene3D" id="3.40.50.720">
    <property type="entry name" value="NAD(P)-binding Rossmann-like Domain"/>
    <property type="match status" value="1"/>
</dbReference>